<evidence type="ECO:0000313" key="9">
    <source>
        <dbReference type="Proteomes" id="UP000034837"/>
    </source>
</evidence>
<dbReference type="Pfam" id="PF17871">
    <property type="entry name" value="AAA_lid_9"/>
    <property type="match status" value="1"/>
</dbReference>
<dbReference type="FunFam" id="3.40.50.300:FF:000025">
    <property type="entry name" value="ATP-dependent Clp protease subunit"/>
    <property type="match status" value="1"/>
</dbReference>
<dbReference type="GO" id="GO:0034605">
    <property type="term" value="P:cellular response to heat"/>
    <property type="evidence" value="ECO:0007669"/>
    <property type="project" value="TreeGrafter"/>
</dbReference>
<dbReference type="InterPro" id="IPR019489">
    <property type="entry name" value="Clp_ATPase_C"/>
</dbReference>
<dbReference type="Gene3D" id="1.10.1780.10">
    <property type="entry name" value="Clp, N-terminal domain"/>
    <property type="match status" value="1"/>
</dbReference>
<sequence>MSKPLLNKFTGHLKQSLKTAFKLATDLKQTEVTPLCLLYGLVLEKGSIAGEILRKEKIDKNKIISFLLDYPEPVVQSLPTMSSAGEKILEKAALCSFKNRHRYIGTEHLLWALLENPGEKILEFLENFQINIINIDEELTNIIASTNRFPEISSLLNNMQPAEMPFGSSLSPLAQTPGKNKKNSVLGHFTADLTSAQAAKNMDPIIGREKEITRLIQILCRRQKNNPVLLGDPGVGKTAIVEGLAARIVLGDVPDELQNKKVLRLDLGLLIAGTIYRGEFENRLKQLMEEIKNDPNLIIFIDEMHTIVGAGSASGTLDAANILKPALARGEMRCIGATTFEEYKKHIESDPALERRFQPIVVAEPNLEETREILKGVSKNYETFHGIKITAEAINEAVSLADRYYPEKFFPDKALDLIDEASAAKKLSYAGQSYIKKIKILKKELQEVQQQKEQAILNEAFAKAGQNKKAEDKILKQIEQLEKQNKAKTIRPKGELLAVDIKKIISQTLNIPFEELETEETDFFKKLEEKIKQKIIGQDEAVQKISQTLRRHRLGLGNPNRPIASFIFVGPSGVGKTELAKVLAAEYFPEQSGRSNFIRLDMSEFGESFHSSKLVGAPAGYIGYKDSNSLADKIKNHPYSVVLLDEIDKAHSDIFNLFLQILDEGHLTDAGGKKINFKNTIVVMTANLNEEIFKNQTLGFGDNSINPASKTININVKEELKRRFRTDFLNRLDQIIIFNSLNEENLEKIIKLQIDSLNKKLSQKNIEIQVTNAAVNFLTNLSQKNEQGARGVNKIISENLEEKLGTWLMENKNKSTKKIIFNLEDGEIKIII</sequence>
<dbReference type="AlphaFoldDB" id="A0A0G1A719"/>
<keyword evidence="4" id="KW-0143">Chaperone</keyword>
<dbReference type="Pfam" id="PF00004">
    <property type="entry name" value="AAA"/>
    <property type="match status" value="1"/>
</dbReference>
<dbReference type="PROSITE" id="PS00870">
    <property type="entry name" value="CLPAB_1"/>
    <property type="match status" value="1"/>
</dbReference>
<dbReference type="SUPFAM" id="SSF52540">
    <property type="entry name" value="P-loop containing nucleoside triphosphate hydrolases"/>
    <property type="match status" value="2"/>
</dbReference>
<evidence type="ECO:0000259" key="7">
    <source>
        <dbReference type="PROSITE" id="PS51903"/>
    </source>
</evidence>
<keyword evidence="2" id="KW-0547">Nucleotide-binding</keyword>
<evidence type="ECO:0000256" key="6">
    <source>
        <dbReference type="SAM" id="Coils"/>
    </source>
</evidence>
<gene>
    <name evidence="8" type="ORF">UV20_C0006G0032</name>
</gene>
<dbReference type="InterPro" id="IPR001270">
    <property type="entry name" value="ClpA/B"/>
</dbReference>
<dbReference type="SMART" id="SM01086">
    <property type="entry name" value="ClpB_D2-small"/>
    <property type="match status" value="1"/>
</dbReference>
<proteinExistence type="predicted"/>
<dbReference type="GO" id="GO:0016887">
    <property type="term" value="F:ATP hydrolysis activity"/>
    <property type="evidence" value="ECO:0007669"/>
    <property type="project" value="InterPro"/>
</dbReference>
<keyword evidence="3" id="KW-0067">ATP-binding</keyword>
<protein>
    <submittedName>
        <fullName evidence="8">ATPase AAA-2 domain protein</fullName>
    </submittedName>
</protein>
<dbReference type="Pfam" id="PF10431">
    <property type="entry name" value="ClpB_D2-small"/>
    <property type="match status" value="1"/>
</dbReference>
<dbReference type="EMBL" id="LCDO01000006">
    <property type="protein sequence ID" value="KKS56749.1"/>
    <property type="molecule type" value="Genomic_DNA"/>
</dbReference>
<dbReference type="InterPro" id="IPR036628">
    <property type="entry name" value="Clp_N_dom_sf"/>
</dbReference>
<dbReference type="Gene3D" id="4.10.860.10">
    <property type="entry name" value="UVR domain"/>
    <property type="match status" value="1"/>
</dbReference>
<dbReference type="PATRIC" id="fig|1619039.3.peg.784"/>
<dbReference type="Gene3D" id="1.10.8.60">
    <property type="match status" value="2"/>
</dbReference>
<dbReference type="GO" id="GO:0005737">
    <property type="term" value="C:cytoplasm"/>
    <property type="evidence" value="ECO:0007669"/>
    <property type="project" value="TreeGrafter"/>
</dbReference>
<evidence type="ECO:0000313" key="8">
    <source>
        <dbReference type="EMBL" id="KKS56749.1"/>
    </source>
</evidence>
<dbReference type="PANTHER" id="PTHR11638:SF18">
    <property type="entry name" value="HEAT SHOCK PROTEIN 104"/>
    <property type="match status" value="1"/>
</dbReference>
<feature type="coiled-coil region" evidence="6">
    <location>
        <begin position="431"/>
        <end position="491"/>
    </location>
</feature>
<dbReference type="Pfam" id="PF02861">
    <property type="entry name" value="Clp_N"/>
    <property type="match status" value="2"/>
</dbReference>
<dbReference type="GO" id="GO:0005524">
    <property type="term" value="F:ATP binding"/>
    <property type="evidence" value="ECO:0007669"/>
    <property type="project" value="UniProtKB-KW"/>
</dbReference>
<dbReference type="InterPro" id="IPR041546">
    <property type="entry name" value="ClpA/ClpB_AAA_lid"/>
</dbReference>
<feature type="domain" description="Clp R" evidence="7">
    <location>
        <begin position="6"/>
        <end position="145"/>
    </location>
</feature>
<dbReference type="FunFam" id="3.40.50.300:FF:000010">
    <property type="entry name" value="Chaperone clpB 1, putative"/>
    <property type="match status" value="1"/>
</dbReference>
<dbReference type="PANTHER" id="PTHR11638">
    <property type="entry name" value="ATP-DEPENDENT CLP PROTEASE"/>
    <property type="match status" value="1"/>
</dbReference>
<evidence type="ECO:0000256" key="4">
    <source>
        <dbReference type="ARBA" id="ARBA00023186"/>
    </source>
</evidence>
<dbReference type="InterPro" id="IPR003593">
    <property type="entry name" value="AAA+_ATPase"/>
</dbReference>
<dbReference type="InterPro" id="IPR050130">
    <property type="entry name" value="ClpA_ClpB"/>
</dbReference>
<accession>A0A0G1A719</accession>
<organism evidence="8 9">
    <name type="scientific">Candidatus Magasanikbacteria bacterium GW2011_GWA2_42_32</name>
    <dbReference type="NCBI Taxonomy" id="1619039"/>
    <lineage>
        <taxon>Bacteria</taxon>
        <taxon>Candidatus Magasanikiibacteriota</taxon>
    </lineage>
</organism>
<evidence type="ECO:0000256" key="5">
    <source>
        <dbReference type="PROSITE-ProRule" id="PRU01251"/>
    </source>
</evidence>
<dbReference type="InterPro" id="IPR003959">
    <property type="entry name" value="ATPase_AAA_core"/>
</dbReference>
<dbReference type="SMART" id="SM00382">
    <property type="entry name" value="AAA"/>
    <property type="match status" value="2"/>
</dbReference>
<reference evidence="8 9" key="1">
    <citation type="journal article" date="2015" name="Nature">
        <title>rRNA introns, odd ribosomes, and small enigmatic genomes across a large radiation of phyla.</title>
        <authorList>
            <person name="Brown C.T."/>
            <person name="Hug L.A."/>
            <person name="Thomas B.C."/>
            <person name="Sharon I."/>
            <person name="Castelle C.J."/>
            <person name="Singh A."/>
            <person name="Wilkins M.J."/>
            <person name="Williams K.H."/>
            <person name="Banfield J.F."/>
        </authorList>
    </citation>
    <scope>NUCLEOTIDE SEQUENCE [LARGE SCALE GENOMIC DNA]</scope>
</reference>
<keyword evidence="1 5" id="KW-0677">Repeat</keyword>
<keyword evidence="6" id="KW-0175">Coiled coil</keyword>
<dbReference type="CDD" id="cd19499">
    <property type="entry name" value="RecA-like_ClpB_Hsp104-like"/>
    <property type="match status" value="1"/>
</dbReference>
<dbReference type="PRINTS" id="PR00300">
    <property type="entry name" value="CLPPROTEASEA"/>
</dbReference>
<dbReference type="SUPFAM" id="SSF81923">
    <property type="entry name" value="Double Clp-N motif"/>
    <property type="match status" value="1"/>
</dbReference>
<dbReference type="Gene3D" id="3.40.50.300">
    <property type="entry name" value="P-loop containing nucleotide triphosphate hydrolases"/>
    <property type="match status" value="2"/>
</dbReference>
<dbReference type="InterPro" id="IPR018368">
    <property type="entry name" value="ClpA/B_CS1"/>
</dbReference>
<dbReference type="CDD" id="cd00009">
    <property type="entry name" value="AAA"/>
    <property type="match status" value="1"/>
</dbReference>
<dbReference type="Proteomes" id="UP000034837">
    <property type="component" value="Unassembled WGS sequence"/>
</dbReference>
<evidence type="ECO:0000256" key="2">
    <source>
        <dbReference type="ARBA" id="ARBA00022741"/>
    </source>
</evidence>
<evidence type="ECO:0000256" key="1">
    <source>
        <dbReference type="ARBA" id="ARBA00022737"/>
    </source>
</evidence>
<dbReference type="InterPro" id="IPR027417">
    <property type="entry name" value="P-loop_NTPase"/>
</dbReference>
<dbReference type="InterPro" id="IPR004176">
    <property type="entry name" value="Clp_R_N"/>
</dbReference>
<evidence type="ECO:0000256" key="3">
    <source>
        <dbReference type="ARBA" id="ARBA00022840"/>
    </source>
</evidence>
<name>A0A0G1A719_9BACT</name>
<comment type="caution">
    <text evidence="8">The sequence shown here is derived from an EMBL/GenBank/DDBJ whole genome shotgun (WGS) entry which is preliminary data.</text>
</comment>
<dbReference type="Pfam" id="PF07724">
    <property type="entry name" value="AAA_2"/>
    <property type="match status" value="1"/>
</dbReference>
<dbReference type="PROSITE" id="PS51903">
    <property type="entry name" value="CLP_R"/>
    <property type="match status" value="1"/>
</dbReference>